<comment type="similarity">
    <text evidence="1 7 8">Belongs to the ferrochelatase family.</text>
</comment>
<feature type="binding site" evidence="7">
    <location>
        <position position="209"/>
    </location>
    <ligand>
        <name>Fe(2+)</name>
        <dbReference type="ChEBI" id="CHEBI:29033"/>
    </ligand>
</feature>
<evidence type="ECO:0000256" key="7">
    <source>
        <dbReference type="HAMAP-Rule" id="MF_00323"/>
    </source>
</evidence>
<comment type="pathway">
    <text evidence="7 8">Porphyrin-containing compound metabolism; protoheme biosynthesis; protoheme from protoporphyrin-IX: step 1/1.</text>
</comment>
<dbReference type="SUPFAM" id="SSF53800">
    <property type="entry name" value="Chelatase"/>
    <property type="match status" value="1"/>
</dbReference>
<evidence type="ECO:0000256" key="4">
    <source>
        <dbReference type="ARBA" id="ARBA00023239"/>
    </source>
</evidence>
<keyword evidence="4 7" id="KW-0456">Lyase</keyword>
<keyword evidence="5 7" id="KW-0627">Porphyrin biosynthesis</keyword>
<comment type="caution">
    <text evidence="10">The sequence shown here is derived from an EMBL/GenBank/DDBJ whole genome shotgun (WGS) entry which is preliminary data.</text>
</comment>
<feature type="region of interest" description="Disordered" evidence="9">
    <location>
        <begin position="339"/>
        <end position="358"/>
    </location>
</feature>
<comment type="function">
    <text evidence="7 8">Catalyzes the ferrous insertion into protoporphyrin IX.</text>
</comment>
<organism evidence="10 11">
    <name type="scientific">Pseudaquabacterium rugosum</name>
    <dbReference type="NCBI Taxonomy" id="2984194"/>
    <lineage>
        <taxon>Bacteria</taxon>
        <taxon>Pseudomonadati</taxon>
        <taxon>Pseudomonadota</taxon>
        <taxon>Betaproteobacteria</taxon>
        <taxon>Burkholderiales</taxon>
        <taxon>Sphaerotilaceae</taxon>
        <taxon>Pseudaquabacterium</taxon>
    </lineage>
</organism>
<keyword evidence="7 8" id="KW-0963">Cytoplasm</keyword>
<dbReference type="InterPro" id="IPR019772">
    <property type="entry name" value="Ferrochelatase_AS"/>
</dbReference>
<feature type="binding site" evidence="7">
    <location>
        <position position="290"/>
    </location>
    <ligand>
        <name>Fe(2+)</name>
        <dbReference type="ChEBI" id="CHEBI:29033"/>
    </ligand>
</feature>
<gene>
    <name evidence="7 10" type="primary">hemH</name>
    <name evidence="10" type="ORF">AACH11_15335</name>
</gene>
<accession>A0ABU9BC18</accession>
<dbReference type="InterPro" id="IPR001015">
    <property type="entry name" value="Ferrochelatase"/>
</dbReference>
<comment type="catalytic activity">
    <reaction evidence="7 8">
        <text>heme b + 2 H(+) = protoporphyrin IX + Fe(2+)</text>
        <dbReference type="Rhea" id="RHEA:22584"/>
        <dbReference type="ChEBI" id="CHEBI:15378"/>
        <dbReference type="ChEBI" id="CHEBI:29033"/>
        <dbReference type="ChEBI" id="CHEBI:57306"/>
        <dbReference type="ChEBI" id="CHEBI:60344"/>
        <dbReference type="EC" id="4.98.1.1"/>
    </reaction>
</comment>
<keyword evidence="11" id="KW-1185">Reference proteome</keyword>
<dbReference type="HAMAP" id="MF_00323">
    <property type="entry name" value="Ferrochelatase"/>
    <property type="match status" value="1"/>
</dbReference>
<comment type="catalytic activity">
    <reaction evidence="6">
        <text>Fe-coproporphyrin III + 2 H(+) = coproporphyrin III + Fe(2+)</text>
        <dbReference type="Rhea" id="RHEA:49572"/>
        <dbReference type="ChEBI" id="CHEBI:15378"/>
        <dbReference type="ChEBI" id="CHEBI:29033"/>
        <dbReference type="ChEBI" id="CHEBI:68438"/>
        <dbReference type="ChEBI" id="CHEBI:131725"/>
        <dbReference type="EC" id="4.99.1.9"/>
    </reaction>
    <physiologicalReaction direction="right-to-left" evidence="6">
        <dbReference type="Rhea" id="RHEA:49574"/>
    </physiologicalReaction>
</comment>
<dbReference type="Pfam" id="PF00762">
    <property type="entry name" value="Ferrochelatase"/>
    <property type="match status" value="1"/>
</dbReference>
<evidence type="ECO:0000313" key="11">
    <source>
        <dbReference type="Proteomes" id="UP001368500"/>
    </source>
</evidence>
<evidence type="ECO:0000256" key="3">
    <source>
        <dbReference type="ARBA" id="ARBA00023133"/>
    </source>
</evidence>
<comment type="subcellular location">
    <subcellularLocation>
        <location evidence="7 8">Cytoplasm</location>
    </subcellularLocation>
</comment>
<dbReference type="EMBL" id="JBBUTF010000013">
    <property type="protein sequence ID" value="MEK8027336.1"/>
    <property type="molecule type" value="Genomic_DNA"/>
</dbReference>
<evidence type="ECO:0000256" key="8">
    <source>
        <dbReference type="RuleBase" id="RU000607"/>
    </source>
</evidence>
<dbReference type="RefSeq" id="WP_341375108.1">
    <property type="nucleotide sequence ID" value="NZ_JBBUTF010000013.1"/>
</dbReference>
<reference evidence="10 11" key="1">
    <citation type="submission" date="2024-04" db="EMBL/GenBank/DDBJ databases">
        <title>Novel species of the genus Ideonella isolated from streams.</title>
        <authorList>
            <person name="Lu H."/>
        </authorList>
    </citation>
    <scope>NUCLEOTIDE SEQUENCE [LARGE SCALE GENOMIC DNA]</scope>
    <source>
        <strain evidence="10 11">BYS139W</strain>
    </source>
</reference>
<dbReference type="CDD" id="cd00419">
    <property type="entry name" value="Ferrochelatase_C"/>
    <property type="match status" value="1"/>
</dbReference>
<dbReference type="PANTHER" id="PTHR11108:SF1">
    <property type="entry name" value="FERROCHELATASE, MITOCHONDRIAL"/>
    <property type="match status" value="1"/>
</dbReference>
<proteinExistence type="inferred from homology"/>
<evidence type="ECO:0000256" key="9">
    <source>
        <dbReference type="SAM" id="MobiDB-lite"/>
    </source>
</evidence>
<keyword evidence="3 7" id="KW-0350">Heme biosynthesis</keyword>
<evidence type="ECO:0000256" key="6">
    <source>
        <dbReference type="ARBA" id="ARBA00024536"/>
    </source>
</evidence>
<keyword evidence="2 7" id="KW-0408">Iron</keyword>
<dbReference type="InterPro" id="IPR033644">
    <property type="entry name" value="Ferrochelatase_C"/>
</dbReference>
<evidence type="ECO:0000256" key="2">
    <source>
        <dbReference type="ARBA" id="ARBA00023004"/>
    </source>
</evidence>
<dbReference type="NCBIfam" id="TIGR00109">
    <property type="entry name" value="hemH"/>
    <property type="match status" value="1"/>
</dbReference>
<dbReference type="PANTHER" id="PTHR11108">
    <property type="entry name" value="FERROCHELATASE"/>
    <property type="match status" value="1"/>
</dbReference>
<dbReference type="Gene3D" id="3.40.50.1400">
    <property type="match status" value="2"/>
</dbReference>
<evidence type="ECO:0000256" key="5">
    <source>
        <dbReference type="ARBA" id="ARBA00023244"/>
    </source>
</evidence>
<name>A0ABU9BC18_9BURK</name>
<dbReference type="PROSITE" id="PS00534">
    <property type="entry name" value="FERROCHELATASE"/>
    <property type="match status" value="1"/>
</dbReference>
<evidence type="ECO:0000313" key="10">
    <source>
        <dbReference type="EMBL" id="MEK8027336.1"/>
    </source>
</evidence>
<keyword evidence="7" id="KW-0479">Metal-binding</keyword>
<dbReference type="InterPro" id="IPR033659">
    <property type="entry name" value="Ferrochelatase_N"/>
</dbReference>
<protein>
    <recommendedName>
        <fullName evidence="7 8">Ferrochelatase</fullName>
        <ecNumber evidence="7 8">4.98.1.1</ecNumber>
    </recommendedName>
    <alternativeName>
        <fullName evidence="7">Heme synthase</fullName>
    </alternativeName>
    <alternativeName>
        <fullName evidence="7">Protoheme ferro-lyase</fullName>
    </alternativeName>
</protein>
<evidence type="ECO:0000256" key="1">
    <source>
        <dbReference type="ARBA" id="ARBA00007718"/>
    </source>
</evidence>
<sequence length="369" mass="41072">MTFATEPARSHGQPARCGVLLINLGTPDAPDAASLRRYLAEFLWDPRVVEIPRLPWWLILHGIILRTRPAKSAAKYATVWTPEGSPLAVHTRTLALRLQGHLSQHGHPLVVRWAMRYGSPSVASELDALKAEGCTRILLLPLYPQYAAATTASAFDAVGAWARRTRWLPELRQINHYHDDAGYIAALAASVRRHWQREGRAERLVMSFHGVPARSLTLGDPYFCECHKTARLLAEALGLQADQYLVTFQSRFGKARWLEPYTEPTVQRLAREGVRSLDLICPGFAADCLETLEEIGVEVRDAFLAAGGQDYRYIPCLNSDDGWVQALGALTLKHLQGWPTQRADDPAQPSAERLGQAERVRAHALGAER</sequence>
<dbReference type="CDD" id="cd03411">
    <property type="entry name" value="Ferrochelatase_N"/>
    <property type="match status" value="1"/>
</dbReference>
<dbReference type="Proteomes" id="UP001368500">
    <property type="component" value="Unassembled WGS sequence"/>
</dbReference>
<dbReference type="EC" id="4.98.1.1" evidence="7 8"/>